<dbReference type="GO" id="GO:0140359">
    <property type="term" value="F:ABC-type transporter activity"/>
    <property type="evidence" value="ECO:0007669"/>
    <property type="project" value="InterPro"/>
</dbReference>
<gene>
    <name evidence="11" type="primary">hepA</name>
    <name evidence="11" type="ORF">OJAG_07440</name>
</gene>
<feature type="transmembrane region" description="Helical" evidence="8">
    <location>
        <begin position="36"/>
        <end position="58"/>
    </location>
</feature>
<dbReference type="GO" id="GO:0016887">
    <property type="term" value="F:ATP hydrolysis activity"/>
    <property type="evidence" value="ECO:0007669"/>
    <property type="project" value="InterPro"/>
</dbReference>
<dbReference type="PROSITE" id="PS50929">
    <property type="entry name" value="ABC_TM1F"/>
    <property type="match status" value="1"/>
</dbReference>
<dbReference type="InterPro" id="IPR003593">
    <property type="entry name" value="AAA+_ATPase"/>
</dbReference>
<dbReference type="EMBL" id="LRIE01000048">
    <property type="protein sequence ID" value="KZM36545.1"/>
    <property type="molecule type" value="Genomic_DNA"/>
</dbReference>
<feature type="domain" description="ABC transporter" evidence="9">
    <location>
        <begin position="356"/>
        <end position="602"/>
    </location>
</feature>
<comment type="subcellular location">
    <subcellularLocation>
        <location evidence="1">Cell membrane</location>
        <topology evidence="1">Multi-pass membrane protein</topology>
    </subcellularLocation>
</comment>
<dbReference type="GO" id="GO:0034040">
    <property type="term" value="F:ATPase-coupled lipid transmembrane transporter activity"/>
    <property type="evidence" value="ECO:0007669"/>
    <property type="project" value="TreeGrafter"/>
</dbReference>
<evidence type="ECO:0000256" key="7">
    <source>
        <dbReference type="SAM" id="MobiDB-lite"/>
    </source>
</evidence>
<organism evidence="11 12">
    <name type="scientific">Oerskovia enterophila</name>
    <dbReference type="NCBI Taxonomy" id="43678"/>
    <lineage>
        <taxon>Bacteria</taxon>
        <taxon>Bacillati</taxon>
        <taxon>Actinomycetota</taxon>
        <taxon>Actinomycetes</taxon>
        <taxon>Micrococcales</taxon>
        <taxon>Cellulomonadaceae</taxon>
        <taxon>Oerskovia</taxon>
    </lineage>
</organism>
<dbReference type="Pfam" id="PF00005">
    <property type="entry name" value="ABC_tran"/>
    <property type="match status" value="1"/>
</dbReference>
<evidence type="ECO:0000259" key="10">
    <source>
        <dbReference type="PROSITE" id="PS50929"/>
    </source>
</evidence>
<accession>A0A163SL73</accession>
<keyword evidence="4 11" id="KW-0067">ATP-binding</keyword>
<evidence type="ECO:0000259" key="9">
    <source>
        <dbReference type="PROSITE" id="PS50893"/>
    </source>
</evidence>
<dbReference type="RefSeq" id="WP_068707213.1">
    <property type="nucleotide sequence ID" value="NZ_LRIE01000048.1"/>
</dbReference>
<dbReference type="PATRIC" id="fig|43678.3.peg.783"/>
<dbReference type="InterPro" id="IPR039421">
    <property type="entry name" value="Type_1_exporter"/>
</dbReference>
<dbReference type="InterPro" id="IPR036640">
    <property type="entry name" value="ABC1_TM_sf"/>
</dbReference>
<dbReference type="SUPFAM" id="SSF52540">
    <property type="entry name" value="P-loop containing nucleoside triphosphate hydrolases"/>
    <property type="match status" value="1"/>
</dbReference>
<dbReference type="PANTHER" id="PTHR24221:SF646">
    <property type="entry name" value="HAEMOLYSIN SECRETION ATP-BINDING PROTEIN"/>
    <property type="match status" value="1"/>
</dbReference>
<dbReference type="InterPro" id="IPR011527">
    <property type="entry name" value="ABC1_TM_dom"/>
</dbReference>
<dbReference type="InterPro" id="IPR017871">
    <property type="entry name" value="ABC_transporter-like_CS"/>
</dbReference>
<feature type="region of interest" description="Disordered" evidence="7">
    <location>
        <begin position="605"/>
        <end position="636"/>
    </location>
</feature>
<sequence length="636" mass="70856">MTTEGAVRPKKLEPAQYVRALSEIVRLSARTSPLAVTMKVVGSIVAAALPLVTTFFAALTTTALADAYAGTDGAGNRAIVYVIVTAALGLFMVAFNSVDRYIQRSMQYKVGAKVSDMMFERFMSLEFWRYDDKETVDLFDRAKRFSEAYPRVLDRLATIFTQVVSVVLSVVTLFFVSWWIALIVLVAILPSVYLQFKLSRAQIAHWNSHIEVRRRRGMIERGLLQPQYISELRVYGMVRHLLGLRRDLRDEDEKRRMEFEKTYIPKQLLGDGLQAAAEVTALVWVVRQIVLQAQPVGQFVLVQQVVSRALDSANGLVDSLSSIDEDLANLFDYEAFMALPVRGERERQLAAAPETIAVEDVTFRYTGSDVDVLKGVSLTIHRGRHVAIVGENGAGKSTLVKILVGLYAPTTGAVRLDGVDLQELDVNSWHEQLAVLQQDYLKYDFATALENIQYGDIEDPPSRERALAAAHDAEAKEFLEKLPRGIDSYLSNWMEEKGSRKRGTQLSGGQWQRLALARNFYRAAPVVIMDEPTSAIDALAEAHIFRRLFADRSRTIIAISHRLATIEKADVIYMLADGVVAEQGTHAELVALRGRYYTMFEAQLSDRDREQGAPGTGVDAPERPAPEPPVAAGDAE</sequence>
<reference evidence="11 12" key="1">
    <citation type="submission" date="2016-01" db="EMBL/GenBank/DDBJ databases">
        <title>Genome sequence of Oerskovia enterophila VJag, an agar and cellulose degrading bacterium.</title>
        <authorList>
            <person name="Poehlein A."/>
            <person name="Jag V."/>
            <person name="Bengelsdorf F."/>
            <person name="Duerre P."/>
            <person name="Daniel R."/>
        </authorList>
    </citation>
    <scope>NUCLEOTIDE SEQUENCE [LARGE SCALE GENOMIC DNA]</scope>
    <source>
        <strain evidence="11 12">VJag</strain>
    </source>
</reference>
<keyword evidence="6 8" id="KW-0472">Membrane</keyword>
<evidence type="ECO:0000256" key="3">
    <source>
        <dbReference type="ARBA" id="ARBA00022741"/>
    </source>
</evidence>
<dbReference type="InterPro" id="IPR027417">
    <property type="entry name" value="P-loop_NTPase"/>
</dbReference>
<dbReference type="Proteomes" id="UP000076447">
    <property type="component" value="Unassembled WGS sequence"/>
</dbReference>
<dbReference type="SUPFAM" id="SSF90123">
    <property type="entry name" value="ABC transporter transmembrane region"/>
    <property type="match status" value="1"/>
</dbReference>
<name>A0A163SL73_9CELL</name>
<dbReference type="AlphaFoldDB" id="A0A163SL73"/>
<dbReference type="PANTHER" id="PTHR24221">
    <property type="entry name" value="ATP-BINDING CASSETTE SUB-FAMILY B"/>
    <property type="match status" value="1"/>
</dbReference>
<evidence type="ECO:0000256" key="5">
    <source>
        <dbReference type="ARBA" id="ARBA00022989"/>
    </source>
</evidence>
<feature type="transmembrane region" description="Helical" evidence="8">
    <location>
        <begin position="177"/>
        <end position="196"/>
    </location>
</feature>
<evidence type="ECO:0000256" key="1">
    <source>
        <dbReference type="ARBA" id="ARBA00004651"/>
    </source>
</evidence>
<feature type="domain" description="ABC transmembrane type-1" evidence="10">
    <location>
        <begin position="40"/>
        <end position="325"/>
    </location>
</feature>
<dbReference type="GO" id="GO:0005886">
    <property type="term" value="C:plasma membrane"/>
    <property type="evidence" value="ECO:0007669"/>
    <property type="project" value="UniProtKB-SubCell"/>
</dbReference>
<evidence type="ECO:0000256" key="8">
    <source>
        <dbReference type="SAM" id="Phobius"/>
    </source>
</evidence>
<dbReference type="Gene3D" id="3.40.50.300">
    <property type="entry name" value="P-loop containing nucleotide triphosphate hydrolases"/>
    <property type="match status" value="1"/>
</dbReference>
<evidence type="ECO:0000256" key="6">
    <source>
        <dbReference type="ARBA" id="ARBA00023136"/>
    </source>
</evidence>
<dbReference type="PROSITE" id="PS00211">
    <property type="entry name" value="ABC_TRANSPORTER_1"/>
    <property type="match status" value="1"/>
</dbReference>
<keyword evidence="3" id="KW-0547">Nucleotide-binding</keyword>
<dbReference type="GO" id="GO:0005524">
    <property type="term" value="F:ATP binding"/>
    <property type="evidence" value="ECO:0007669"/>
    <property type="project" value="UniProtKB-KW"/>
</dbReference>
<dbReference type="STRING" id="43678.OJAG_07440"/>
<dbReference type="InterPro" id="IPR003439">
    <property type="entry name" value="ABC_transporter-like_ATP-bd"/>
</dbReference>
<comment type="caution">
    <text evidence="11">The sequence shown here is derived from an EMBL/GenBank/DDBJ whole genome shotgun (WGS) entry which is preliminary data.</text>
</comment>
<dbReference type="SMART" id="SM00382">
    <property type="entry name" value="AAA"/>
    <property type="match status" value="1"/>
</dbReference>
<feature type="transmembrane region" description="Helical" evidence="8">
    <location>
        <begin position="78"/>
        <end position="98"/>
    </location>
</feature>
<evidence type="ECO:0000313" key="12">
    <source>
        <dbReference type="Proteomes" id="UP000076447"/>
    </source>
</evidence>
<protein>
    <submittedName>
        <fullName evidence="11">Heterocyst differentiation ATP-binding protein HepA</fullName>
    </submittedName>
</protein>
<evidence type="ECO:0000256" key="2">
    <source>
        <dbReference type="ARBA" id="ARBA00022692"/>
    </source>
</evidence>
<dbReference type="Gene3D" id="1.20.1560.10">
    <property type="entry name" value="ABC transporter type 1, transmembrane domain"/>
    <property type="match status" value="1"/>
</dbReference>
<dbReference type="PROSITE" id="PS50893">
    <property type="entry name" value="ABC_TRANSPORTER_2"/>
    <property type="match status" value="1"/>
</dbReference>
<keyword evidence="2 8" id="KW-0812">Transmembrane</keyword>
<proteinExistence type="predicted"/>
<evidence type="ECO:0000313" key="11">
    <source>
        <dbReference type="EMBL" id="KZM36545.1"/>
    </source>
</evidence>
<evidence type="ECO:0000256" key="4">
    <source>
        <dbReference type="ARBA" id="ARBA00022840"/>
    </source>
</evidence>
<keyword evidence="5 8" id="KW-1133">Transmembrane helix</keyword>